<gene>
    <name evidence="3" type="ORF">E1284_34785</name>
</gene>
<name>A0A4R4NA01_9ACTN</name>
<accession>A0A4R4NA01</accession>
<evidence type="ECO:0000313" key="4">
    <source>
        <dbReference type="Proteomes" id="UP000295431"/>
    </source>
</evidence>
<evidence type="ECO:0000313" key="3">
    <source>
        <dbReference type="EMBL" id="TDC05818.1"/>
    </source>
</evidence>
<dbReference type="Pfam" id="PF04149">
    <property type="entry name" value="DUF397"/>
    <property type="match status" value="1"/>
</dbReference>
<reference evidence="3 4" key="1">
    <citation type="submission" date="2019-03" db="EMBL/GenBank/DDBJ databases">
        <title>Draft genome sequences of novel Actinobacteria.</title>
        <authorList>
            <person name="Sahin N."/>
            <person name="Ay H."/>
            <person name="Saygin H."/>
        </authorList>
    </citation>
    <scope>NUCLEOTIDE SEQUENCE [LARGE SCALE GENOMIC DNA]</scope>
    <source>
        <strain evidence="3 4">DSM 45347</strain>
    </source>
</reference>
<dbReference type="InterPro" id="IPR007278">
    <property type="entry name" value="DUF397"/>
</dbReference>
<proteinExistence type="predicted"/>
<evidence type="ECO:0000259" key="2">
    <source>
        <dbReference type="Pfam" id="PF04149"/>
    </source>
</evidence>
<keyword evidence="4" id="KW-1185">Reference proteome</keyword>
<feature type="region of interest" description="Disordered" evidence="1">
    <location>
        <begin position="1"/>
        <end position="23"/>
    </location>
</feature>
<protein>
    <submittedName>
        <fullName evidence="3">DUF397 domain-containing protein</fullName>
    </submittedName>
</protein>
<dbReference type="AlphaFoldDB" id="A0A4R4NA01"/>
<feature type="domain" description="DUF397" evidence="2">
    <location>
        <begin position="7"/>
        <end position="60"/>
    </location>
</feature>
<dbReference type="OrthoDB" id="5193787at2"/>
<dbReference type="RefSeq" id="WP_131944409.1">
    <property type="nucleotide sequence ID" value="NZ_BAAAMX010000007.1"/>
</dbReference>
<feature type="compositionally biased region" description="Basic and acidic residues" evidence="1">
    <location>
        <begin position="1"/>
        <end position="16"/>
    </location>
</feature>
<organism evidence="3 4">
    <name type="scientific">Actinomadura bangladeshensis</name>
    <dbReference type="NCBI Taxonomy" id="453573"/>
    <lineage>
        <taxon>Bacteria</taxon>
        <taxon>Bacillati</taxon>
        <taxon>Actinomycetota</taxon>
        <taxon>Actinomycetes</taxon>
        <taxon>Streptosporangiales</taxon>
        <taxon>Thermomonosporaceae</taxon>
        <taxon>Actinomadura</taxon>
    </lineage>
</organism>
<sequence length="64" mass="7440">MTKQFHDWRKSRHSEPNGHCIEVGRATDGTIGVRDTKLHGNGPTLELTRKEWRTLLDEIRIHAH</sequence>
<comment type="caution">
    <text evidence="3">The sequence shown here is derived from an EMBL/GenBank/DDBJ whole genome shotgun (WGS) entry which is preliminary data.</text>
</comment>
<evidence type="ECO:0000256" key="1">
    <source>
        <dbReference type="SAM" id="MobiDB-lite"/>
    </source>
</evidence>
<dbReference type="EMBL" id="SMJW01000288">
    <property type="protein sequence ID" value="TDC05818.1"/>
    <property type="molecule type" value="Genomic_DNA"/>
</dbReference>
<dbReference type="Proteomes" id="UP000295431">
    <property type="component" value="Unassembled WGS sequence"/>
</dbReference>